<evidence type="ECO:0000256" key="2">
    <source>
        <dbReference type="SAM" id="Phobius"/>
    </source>
</evidence>
<accession>A0A7S3ZF95</accession>
<sequence>MIQSAVVFASVFLDKAAQDATVMVVLNSVYLGLELTVCVLLLCVYRNVLQNVLYKRRRSRSTGRRGSSATSGATRERRFSAVAGAERRLSAPLGGERRLSNVGGLEMITPRQSGRRRRAARRSSIGDDLNSAFAPSRRQSGASDVLSALRNADTKGSESTDVSVRSTGSKEAQKPNHQNDHLDIITEATAETPNIHQALNTPTPRQQDGGVSDDSTVVSPAAIAPLMVKHV</sequence>
<protein>
    <submittedName>
        <fullName evidence="3">Uncharacterized protein</fullName>
    </submittedName>
</protein>
<keyword evidence="2" id="KW-0812">Transmembrane</keyword>
<proteinExistence type="predicted"/>
<evidence type="ECO:0000313" key="3">
    <source>
        <dbReference type="EMBL" id="CAE0681535.1"/>
    </source>
</evidence>
<dbReference type="AlphaFoldDB" id="A0A7S3ZF95"/>
<dbReference type="EMBL" id="HBIV01047942">
    <property type="protein sequence ID" value="CAE0681535.1"/>
    <property type="molecule type" value="Transcribed_RNA"/>
</dbReference>
<feature type="compositionally biased region" description="Basic and acidic residues" evidence="1">
    <location>
        <begin position="171"/>
        <end position="180"/>
    </location>
</feature>
<gene>
    <name evidence="3" type="ORF">LGLO00237_LOCUS33322</name>
</gene>
<feature type="transmembrane region" description="Helical" evidence="2">
    <location>
        <begin position="28"/>
        <end position="49"/>
    </location>
</feature>
<name>A0A7S3ZF95_9EUKA</name>
<organism evidence="3">
    <name type="scientific">Lotharella globosa</name>
    <dbReference type="NCBI Taxonomy" id="91324"/>
    <lineage>
        <taxon>Eukaryota</taxon>
        <taxon>Sar</taxon>
        <taxon>Rhizaria</taxon>
        <taxon>Cercozoa</taxon>
        <taxon>Chlorarachniophyceae</taxon>
        <taxon>Lotharella</taxon>
    </lineage>
</organism>
<feature type="region of interest" description="Disordered" evidence="1">
    <location>
        <begin position="101"/>
        <end position="180"/>
    </location>
</feature>
<evidence type="ECO:0000256" key="1">
    <source>
        <dbReference type="SAM" id="MobiDB-lite"/>
    </source>
</evidence>
<feature type="compositionally biased region" description="Polar residues" evidence="1">
    <location>
        <begin position="159"/>
        <end position="170"/>
    </location>
</feature>
<reference evidence="3" key="1">
    <citation type="submission" date="2021-01" db="EMBL/GenBank/DDBJ databases">
        <authorList>
            <person name="Corre E."/>
            <person name="Pelletier E."/>
            <person name="Niang G."/>
            <person name="Scheremetjew M."/>
            <person name="Finn R."/>
            <person name="Kale V."/>
            <person name="Holt S."/>
            <person name="Cochrane G."/>
            <person name="Meng A."/>
            <person name="Brown T."/>
            <person name="Cohen L."/>
        </authorList>
    </citation>
    <scope>NUCLEOTIDE SEQUENCE</scope>
    <source>
        <strain evidence="3">CCCM811</strain>
    </source>
</reference>
<keyword evidence="2" id="KW-1133">Transmembrane helix</keyword>
<keyword evidence="2" id="KW-0472">Membrane</keyword>